<gene>
    <name evidence="5" type="ORF">D623_10011139</name>
</gene>
<feature type="region of interest" description="Disordered" evidence="3">
    <location>
        <begin position="220"/>
        <end position="248"/>
    </location>
</feature>
<evidence type="ECO:0000256" key="4">
    <source>
        <dbReference type="SAM" id="SignalP"/>
    </source>
</evidence>
<dbReference type="InterPro" id="IPR042185">
    <property type="entry name" value="Serpin_sf_2"/>
</dbReference>
<evidence type="ECO:0000256" key="1">
    <source>
        <dbReference type="ARBA" id="ARBA00022729"/>
    </source>
</evidence>
<feature type="compositionally biased region" description="Gly residues" evidence="3">
    <location>
        <begin position="225"/>
        <end position="242"/>
    </location>
</feature>
<evidence type="ECO:0000256" key="2">
    <source>
        <dbReference type="ARBA" id="ARBA00023180"/>
    </source>
</evidence>
<feature type="chain" id="PRO_5004542931" evidence="4">
    <location>
        <begin position="25"/>
        <end position="248"/>
    </location>
</feature>
<dbReference type="Gene3D" id="2.30.39.10">
    <property type="entry name" value="Alpha-1-antitrypsin, domain 1"/>
    <property type="match status" value="1"/>
</dbReference>
<dbReference type="InterPro" id="IPR036186">
    <property type="entry name" value="Serpin_sf"/>
</dbReference>
<keyword evidence="6" id="KW-1185">Reference proteome</keyword>
<organism evidence="5 6">
    <name type="scientific">Myotis brandtii</name>
    <name type="common">Brandt's bat</name>
    <dbReference type="NCBI Taxonomy" id="109478"/>
    <lineage>
        <taxon>Eukaryota</taxon>
        <taxon>Metazoa</taxon>
        <taxon>Chordata</taxon>
        <taxon>Craniata</taxon>
        <taxon>Vertebrata</taxon>
        <taxon>Euteleostomi</taxon>
        <taxon>Mammalia</taxon>
        <taxon>Eutheria</taxon>
        <taxon>Laurasiatheria</taxon>
        <taxon>Chiroptera</taxon>
        <taxon>Yangochiroptera</taxon>
        <taxon>Vespertilionidae</taxon>
        <taxon>Myotis</taxon>
    </lineage>
</organism>
<feature type="signal peptide" evidence="4">
    <location>
        <begin position="1"/>
        <end position="24"/>
    </location>
</feature>
<dbReference type="InterPro" id="IPR042178">
    <property type="entry name" value="Serpin_sf_1"/>
</dbReference>
<evidence type="ECO:0000313" key="6">
    <source>
        <dbReference type="Proteomes" id="UP000052978"/>
    </source>
</evidence>
<name>S7MCZ4_MYOBR</name>
<evidence type="ECO:0000313" key="5">
    <source>
        <dbReference type="EMBL" id="EPQ01511.1"/>
    </source>
</evidence>
<keyword evidence="1 4" id="KW-0732">Signal</keyword>
<evidence type="ECO:0000256" key="3">
    <source>
        <dbReference type="SAM" id="MobiDB-lite"/>
    </source>
</evidence>
<dbReference type="Gene3D" id="3.30.497.10">
    <property type="entry name" value="Antithrombin, subunit I, domain 2"/>
    <property type="match status" value="1"/>
</dbReference>
<dbReference type="InterPro" id="IPR000227">
    <property type="entry name" value="Angiotensinogen"/>
</dbReference>
<dbReference type="AlphaFoldDB" id="S7MCZ4"/>
<proteinExistence type="predicted"/>
<dbReference type="EMBL" id="KE161066">
    <property type="protein sequence ID" value="EPQ01511.1"/>
    <property type="molecule type" value="Genomic_DNA"/>
</dbReference>
<sequence>MSPAGLGLRAALLCLLAWAGLPAADRLYIHPFHMLVYSKSSCEQLEKPSGEAPPDPTFTPVPIQAKTSPVDEEALREQLVLAAQKLQGEDKMRVATVGMLLNFMGFRMYKTLTETQAAAGGAVFSPTVLFGTLTSFYLGAQDPTAGRLQAFLGLAAEKINRFMQAVTGWKMGSPLQEVSPDSNLLFNAQVHFQGKARPRRAPRLGVAVLCLRGPNAQRLSWALPGPGGGQGGRRGQEDGSGGPIRLRG</sequence>
<accession>S7MCZ4</accession>
<dbReference type="PRINTS" id="PR00654">
    <property type="entry name" value="ANGIOTENSNGN"/>
</dbReference>
<keyword evidence="2" id="KW-0325">Glycoprotein</keyword>
<dbReference type="GO" id="GO:0003081">
    <property type="term" value="P:regulation of systemic arterial blood pressure by renin-angiotensin"/>
    <property type="evidence" value="ECO:0007669"/>
    <property type="project" value="InterPro"/>
</dbReference>
<dbReference type="SUPFAM" id="SSF56574">
    <property type="entry name" value="Serpins"/>
    <property type="match status" value="1"/>
</dbReference>
<protein>
    <submittedName>
        <fullName evidence="5">Angiotensinogen</fullName>
    </submittedName>
</protein>
<dbReference type="Proteomes" id="UP000052978">
    <property type="component" value="Unassembled WGS sequence"/>
</dbReference>
<reference evidence="5 6" key="1">
    <citation type="journal article" date="2013" name="Nat. Commun.">
        <title>Genome analysis reveals insights into physiology and longevity of the Brandt's bat Myotis brandtii.</title>
        <authorList>
            <person name="Seim I."/>
            <person name="Fang X."/>
            <person name="Xiong Z."/>
            <person name="Lobanov A.V."/>
            <person name="Huang Z."/>
            <person name="Ma S."/>
            <person name="Feng Y."/>
            <person name="Turanov A.A."/>
            <person name="Zhu Y."/>
            <person name="Lenz T.L."/>
            <person name="Gerashchenko M.V."/>
            <person name="Fan D."/>
            <person name="Hee Yim S."/>
            <person name="Yao X."/>
            <person name="Jordan D."/>
            <person name="Xiong Y."/>
            <person name="Ma Y."/>
            <person name="Lyapunov A.N."/>
            <person name="Chen G."/>
            <person name="Kulakova O.I."/>
            <person name="Sun Y."/>
            <person name="Lee S.G."/>
            <person name="Bronson R.T."/>
            <person name="Moskalev A.A."/>
            <person name="Sunyaev S.R."/>
            <person name="Zhang G."/>
            <person name="Krogh A."/>
            <person name="Wang J."/>
            <person name="Gladyshev V.N."/>
        </authorList>
    </citation>
    <scope>NUCLEOTIDE SEQUENCE [LARGE SCALE GENOMIC DNA]</scope>
</reference>